<protein>
    <submittedName>
        <fullName evidence="2">Uncharacterized protein</fullName>
    </submittedName>
</protein>
<evidence type="ECO:0000313" key="2">
    <source>
        <dbReference type="EMBL" id="KAK3322417.1"/>
    </source>
</evidence>
<dbReference type="Proteomes" id="UP001283341">
    <property type="component" value="Unassembled WGS sequence"/>
</dbReference>
<organism evidence="2 3">
    <name type="scientific">Apodospora peruviana</name>
    <dbReference type="NCBI Taxonomy" id="516989"/>
    <lineage>
        <taxon>Eukaryota</taxon>
        <taxon>Fungi</taxon>
        <taxon>Dikarya</taxon>
        <taxon>Ascomycota</taxon>
        <taxon>Pezizomycotina</taxon>
        <taxon>Sordariomycetes</taxon>
        <taxon>Sordariomycetidae</taxon>
        <taxon>Sordariales</taxon>
        <taxon>Lasiosphaeriaceae</taxon>
        <taxon>Apodospora</taxon>
    </lineage>
</organism>
<feature type="compositionally biased region" description="Low complexity" evidence="1">
    <location>
        <begin position="26"/>
        <end position="51"/>
    </location>
</feature>
<name>A0AAE0IC37_9PEZI</name>
<evidence type="ECO:0000313" key="3">
    <source>
        <dbReference type="Proteomes" id="UP001283341"/>
    </source>
</evidence>
<feature type="region of interest" description="Disordered" evidence="1">
    <location>
        <begin position="122"/>
        <end position="143"/>
    </location>
</feature>
<feature type="region of interest" description="Disordered" evidence="1">
    <location>
        <begin position="1"/>
        <end position="96"/>
    </location>
</feature>
<accession>A0AAE0IC37</accession>
<feature type="region of interest" description="Disordered" evidence="1">
    <location>
        <begin position="399"/>
        <end position="421"/>
    </location>
</feature>
<keyword evidence="3" id="KW-1185">Reference proteome</keyword>
<sequence length="501" mass="55945">MSSGSDRDRDLRRRFNRDPQPSNETLPSIPSISASPPSLPPLRSLGSRSRLQAGMASSGGSDSRSRRYRPSPSDRFLDRRHPASYENRNPSSNLEDIDRNLENANSHLQALLDLTTNPIITQPHMPTSMQGQDHAEESRRVKRRKLDSDRIISSFRGFKYGKYGQVEPGQLQMEIVSCDGGLYSDELSYAAENILKNDASVYCTKGPRCNIVLRHQGATVFSLKELIIKAPGSNYSSPVRQGMVFISMNSDELLTRTAQYQIQYSPSSRSTRHGMPGSTPAVYSVRHDEDGNAIARLQPRQRQGYNFNVEEEDDDYRTAQIPEEFNVWPSTRHVTTECSDDDSDGEAGLVMNHMRSRRRTPNRIGALPFESESSDDGTDAWGPSGSDWAAFDDLHRGSYSRGRSEHGNSGMTLEEAQEASQIATQEAVRAVGGELMTPAAHFEIEKNKSKCTIKFHPPVSARFILLKMWSPHHDPSKNIDIQGVIAKGFAGPRFFPSVDLR</sequence>
<feature type="region of interest" description="Disordered" evidence="1">
    <location>
        <begin position="357"/>
        <end position="385"/>
    </location>
</feature>
<comment type="caution">
    <text evidence="2">The sequence shown here is derived from an EMBL/GenBank/DDBJ whole genome shotgun (WGS) entry which is preliminary data.</text>
</comment>
<proteinExistence type="predicted"/>
<evidence type="ECO:0000256" key="1">
    <source>
        <dbReference type="SAM" id="MobiDB-lite"/>
    </source>
</evidence>
<feature type="compositionally biased region" description="Polar residues" evidence="1">
    <location>
        <begin position="122"/>
        <end position="131"/>
    </location>
</feature>
<gene>
    <name evidence="2" type="ORF">B0H66DRAFT_601872</name>
</gene>
<dbReference type="EMBL" id="JAUEDM010000003">
    <property type="protein sequence ID" value="KAK3322417.1"/>
    <property type="molecule type" value="Genomic_DNA"/>
</dbReference>
<reference evidence="2" key="2">
    <citation type="submission" date="2023-06" db="EMBL/GenBank/DDBJ databases">
        <authorList>
            <consortium name="Lawrence Berkeley National Laboratory"/>
            <person name="Haridas S."/>
            <person name="Hensen N."/>
            <person name="Bonometti L."/>
            <person name="Westerberg I."/>
            <person name="Brannstrom I.O."/>
            <person name="Guillou S."/>
            <person name="Cros-Aarteil S."/>
            <person name="Calhoun S."/>
            <person name="Kuo A."/>
            <person name="Mondo S."/>
            <person name="Pangilinan J."/>
            <person name="Riley R."/>
            <person name="Labutti K."/>
            <person name="Andreopoulos B."/>
            <person name="Lipzen A."/>
            <person name="Chen C."/>
            <person name="Yanf M."/>
            <person name="Daum C."/>
            <person name="Ng V."/>
            <person name="Clum A."/>
            <person name="Steindorff A."/>
            <person name="Ohm R."/>
            <person name="Martin F."/>
            <person name="Silar P."/>
            <person name="Natvig D."/>
            <person name="Lalanne C."/>
            <person name="Gautier V."/>
            <person name="Ament-Velasquez S.L."/>
            <person name="Kruys A."/>
            <person name="Hutchinson M.I."/>
            <person name="Powell A.J."/>
            <person name="Barry K."/>
            <person name="Miller A.N."/>
            <person name="Grigoriev I.V."/>
            <person name="Debuchy R."/>
            <person name="Gladieux P."/>
            <person name="Thoren M.H."/>
            <person name="Johannesson H."/>
        </authorList>
    </citation>
    <scope>NUCLEOTIDE SEQUENCE</scope>
    <source>
        <strain evidence="2">CBS 118394</strain>
    </source>
</reference>
<feature type="compositionally biased region" description="Basic and acidic residues" evidence="1">
    <location>
        <begin position="1"/>
        <end position="17"/>
    </location>
</feature>
<reference evidence="2" key="1">
    <citation type="journal article" date="2023" name="Mol. Phylogenet. Evol.">
        <title>Genome-scale phylogeny and comparative genomics of the fungal order Sordariales.</title>
        <authorList>
            <person name="Hensen N."/>
            <person name="Bonometti L."/>
            <person name="Westerberg I."/>
            <person name="Brannstrom I.O."/>
            <person name="Guillou S."/>
            <person name="Cros-Aarteil S."/>
            <person name="Calhoun S."/>
            <person name="Haridas S."/>
            <person name="Kuo A."/>
            <person name="Mondo S."/>
            <person name="Pangilinan J."/>
            <person name="Riley R."/>
            <person name="LaButti K."/>
            <person name="Andreopoulos B."/>
            <person name="Lipzen A."/>
            <person name="Chen C."/>
            <person name="Yan M."/>
            <person name="Daum C."/>
            <person name="Ng V."/>
            <person name="Clum A."/>
            <person name="Steindorff A."/>
            <person name="Ohm R.A."/>
            <person name="Martin F."/>
            <person name="Silar P."/>
            <person name="Natvig D.O."/>
            <person name="Lalanne C."/>
            <person name="Gautier V."/>
            <person name="Ament-Velasquez S.L."/>
            <person name="Kruys A."/>
            <person name="Hutchinson M.I."/>
            <person name="Powell A.J."/>
            <person name="Barry K."/>
            <person name="Miller A.N."/>
            <person name="Grigoriev I.V."/>
            <person name="Debuchy R."/>
            <person name="Gladieux P."/>
            <person name="Hiltunen Thoren M."/>
            <person name="Johannesson H."/>
        </authorList>
    </citation>
    <scope>NUCLEOTIDE SEQUENCE</scope>
    <source>
        <strain evidence="2">CBS 118394</strain>
    </source>
</reference>
<dbReference type="AlphaFoldDB" id="A0AAE0IC37"/>